<keyword evidence="2" id="KW-0472">Membrane</keyword>
<evidence type="ECO:0008006" key="7">
    <source>
        <dbReference type="Google" id="ProtNLM"/>
    </source>
</evidence>
<dbReference type="Gene3D" id="3.90.1310.10">
    <property type="entry name" value="Penicillin-binding protein 2a (Domain 2)"/>
    <property type="match status" value="1"/>
</dbReference>
<comment type="caution">
    <text evidence="5">The sequence shown here is derived from an EMBL/GenBank/DDBJ whole genome shotgun (WGS) entry which is preliminary data.</text>
</comment>
<evidence type="ECO:0000259" key="3">
    <source>
        <dbReference type="Pfam" id="PF00905"/>
    </source>
</evidence>
<evidence type="ECO:0000256" key="1">
    <source>
        <dbReference type="ARBA" id="ARBA00004370"/>
    </source>
</evidence>
<dbReference type="Proteomes" id="UP000178179">
    <property type="component" value="Unassembled WGS sequence"/>
</dbReference>
<dbReference type="InterPro" id="IPR036138">
    <property type="entry name" value="PBP_dimer_sf"/>
</dbReference>
<dbReference type="Gene3D" id="3.40.710.10">
    <property type="entry name" value="DD-peptidase/beta-lactamase superfamily"/>
    <property type="match status" value="1"/>
</dbReference>
<evidence type="ECO:0000259" key="4">
    <source>
        <dbReference type="Pfam" id="PF03717"/>
    </source>
</evidence>
<dbReference type="EMBL" id="MHIS01000013">
    <property type="protein sequence ID" value="OGY56546.1"/>
    <property type="molecule type" value="Genomic_DNA"/>
</dbReference>
<evidence type="ECO:0000256" key="2">
    <source>
        <dbReference type="ARBA" id="ARBA00023136"/>
    </source>
</evidence>
<dbReference type="SUPFAM" id="SSF56519">
    <property type="entry name" value="Penicillin binding protein dimerisation domain"/>
    <property type="match status" value="1"/>
</dbReference>
<dbReference type="InterPro" id="IPR012338">
    <property type="entry name" value="Beta-lactam/transpept-like"/>
</dbReference>
<dbReference type="PANTHER" id="PTHR30627">
    <property type="entry name" value="PEPTIDOGLYCAN D,D-TRANSPEPTIDASE"/>
    <property type="match status" value="1"/>
</dbReference>
<evidence type="ECO:0000313" key="6">
    <source>
        <dbReference type="Proteomes" id="UP000178179"/>
    </source>
</evidence>
<dbReference type="Pfam" id="PF00905">
    <property type="entry name" value="Transpeptidase"/>
    <property type="match status" value="1"/>
</dbReference>
<dbReference type="PANTHER" id="PTHR30627:SF1">
    <property type="entry name" value="PEPTIDOGLYCAN D,D-TRANSPEPTIDASE FTSI"/>
    <property type="match status" value="1"/>
</dbReference>
<gene>
    <name evidence="5" type="ORF">A2119_01370</name>
</gene>
<dbReference type="Gene3D" id="3.30.450.330">
    <property type="match status" value="1"/>
</dbReference>
<dbReference type="InterPro" id="IPR005311">
    <property type="entry name" value="PBP_dimer"/>
</dbReference>
<feature type="domain" description="Penicillin-binding protein transpeptidase" evidence="3">
    <location>
        <begin position="232"/>
        <end position="515"/>
    </location>
</feature>
<evidence type="ECO:0000313" key="5">
    <source>
        <dbReference type="EMBL" id="OGY56546.1"/>
    </source>
</evidence>
<proteinExistence type="predicted"/>
<comment type="subcellular location">
    <subcellularLocation>
        <location evidence="1">Membrane</location>
    </subcellularLocation>
</comment>
<protein>
    <recommendedName>
        <fullName evidence="7">Penicillin-binding protein transpeptidase domain-containing protein</fullName>
    </recommendedName>
</protein>
<name>A0A1G1YXM6_9BACT</name>
<organism evidence="5 6">
    <name type="scientific">Candidatus Colwellbacteria bacterium GWA2_46_10</name>
    <dbReference type="NCBI Taxonomy" id="1797684"/>
    <lineage>
        <taxon>Bacteria</taxon>
        <taxon>Candidatus Colwelliibacteriota</taxon>
    </lineage>
</organism>
<accession>A0A1G1YXM6</accession>
<dbReference type="GO" id="GO:0005886">
    <property type="term" value="C:plasma membrane"/>
    <property type="evidence" value="ECO:0007669"/>
    <property type="project" value="TreeGrafter"/>
</dbReference>
<dbReference type="AlphaFoldDB" id="A0A1G1YXM6"/>
<dbReference type="SUPFAM" id="SSF56601">
    <property type="entry name" value="beta-lactamase/transpeptidase-like"/>
    <property type="match status" value="1"/>
</dbReference>
<reference evidence="5 6" key="1">
    <citation type="journal article" date="2016" name="Nat. Commun.">
        <title>Thousands of microbial genomes shed light on interconnected biogeochemical processes in an aquifer system.</title>
        <authorList>
            <person name="Anantharaman K."/>
            <person name="Brown C.T."/>
            <person name="Hug L.A."/>
            <person name="Sharon I."/>
            <person name="Castelle C.J."/>
            <person name="Probst A.J."/>
            <person name="Thomas B.C."/>
            <person name="Singh A."/>
            <person name="Wilkins M.J."/>
            <person name="Karaoz U."/>
            <person name="Brodie E.L."/>
            <person name="Williams K.H."/>
            <person name="Hubbard S.S."/>
            <person name="Banfield J.F."/>
        </authorList>
    </citation>
    <scope>NUCLEOTIDE SEQUENCE [LARGE SCALE GENOMIC DNA]</scope>
</reference>
<feature type="domain" description="Penicillin-binding protein dimerisation" evidence="4">
    <location>
        <begin position="49"/>
        <end position="190"/>
    </location>
</feature>
<sequence length="544" mass="59283">MGTRVTALVWLFSLAFALLGYRFYDVQLSQGDYYGKQASASYTIGGYLVPKRGSIYFSDKNGEQFPAAVNKEYPVVYAIPSEVEDPVATAAALAPIVQDISQSDLEATLSKKDDPYEPLIKRPTEEQTQAIRDAALVGVYVGSGLDRFYPLGKTGAHVLGFASTNESYWLGQYGVESYYNQILGGVPGEASGDKIKEPKNGKDIELTIDPNIQSHSEEILSTLVEDYRGEGGTVIVAEPKTGKILAMASYPSFDPNDYGTFDIGSFLNPSVQSIYEPGSIFKVITMASALDAGKITPDTTYYDSGELTLNEHTIRNWDLKSYGTVTMTNVIEKSLNTGAAFAERQLGHENFYEYLKKFGLKDQTQIDLPGEVTGSLLPLEQDIQDINFATASFGQGISITPIRLIMAISAIANGGDLMRPYVNASNKPQKMGRAVSKDASRQTVEMMVSAVDKAQIARISGYTVAGKTGTAQVPKTNGGGYTDEVINTYVGFAPAYDPEFIILIRLDKPYGAPLAGLTVVPTFRELAQYVINYYNVPPDRIDME</sequence>
<dbReference type="InterPro" id="IPR001460">
    <property type="entry name" value="PCN-bd_Tpept"/>
</dbReference>
<dbReference type="GO" id="GO:0008658">
    <property type="term" value="F:penicillin binding"/>
    <property type="evidence" value="ECO:0007669"/>
    <property type="project" value="InterPro"/>
</dbReference>
<dbReference type="Pfam" id="PF03717">
    <property type="entry name" value="PBP_dimer"/>
    <property type="match status" value="1"/>
</dbReference>
<dbReference type="GO" id="GO:0071555">
    <property type="term" value="P:cell wall organization"/>
    <property type="evidence" value="ECO:0007669"/>
    <property type="project" value="TreeGrafter"/>
</dbReference>
<dbReference type="InterPro" id="IPR050515">
    <property type="entry name" value="Beta-lactam/transpept"/>
</dbReference>